<dbReference type="STRING" id="1849047.A0A3D8R5K3"/>
<dbReference type="PANTHER" id="PTHR45947">
    <property type="entry name" value="SULFOQUINOVOSYL TRANSFERASE SQD2"/>
    <property type="match status" value="1"/>
</dbReference>
<gene>
    <name evidence="5" type="ORF">BP6252_08339</name>
</gene>
<dbReference type="Gene3D" id="3.40.50.2000">
    <property type="entry name" value="Glycogen Phosphorylase B"/>
    <property type="match status" value="2"/>
</dbReference>
<dbReference type="EMBL" id="PDLM01000009">
    <property type="protein sequence ID" value="RDW69319.1"/>
    <property type="molecule type" value="Genomic_DNA"/>
</dbReference>
<evidence type="ECO:0000256" key="1">
    <source>
        <dbReference type="ARBA" id="ARBA00022676"/>
    </source>
</evidence>
<dbReference type="AlphaFoldDB" id="A0A3D8R5K3"/>
<organism evidence="5 6">
    <name type="scientific">Coleophoma cylindrospora</name>
    <dbReference type="NCBI Taxonomy" id="1849047"/>
    <lineage>
        <taxon>Eukaryota</taxon>
        <taxon>Fungi</taxon>
        <taxon>Dikarya</taxon>
        <taxon>Ascomycota</taxon>
        <taxon>Pezizomycotina</taxon>
        <taxon>Leotiomycetes</taxon>
        <taxon>Helotiales</taxon>
        <taxon>Dermateaceae</taxon>
        <taxon>Coleophoma</taxon>
    </lineage>
</organism>
<evidence type="ECO:0000259" key="3">
    <source>
        <dbReference type="Pfam" id="PF00534"/>
    </source>
</evidence>
<reference evidence="5 6" key="1">
    <citation type="journal article" date="2018" name="IMA Fungus">
        <title>IMA Genome-F 9: Draft genome sequence of Annulohypoxylon stygium, Aspergillus mulundensis, Berkeleyomyces basicola (syn. Thielaviopsis basicola), Ceratocystis smalleyi, two Cercospora beticola strains, Coleophoma cylindrospora, Fusarium fracticaudum, Phialophora cf. hyalina, and Morchella septimelata.</title>
        <authorList>
            <person name="Wingfield B.D."/>
            <person name="Bills G.F."/>
            <person name="Dong Y."/>
            <person name="Huang W."/>
            <person name="Nel W.J."/>
            <person name="Swalarsk-Parry B.S."/>
            <person name="Vaghefi N."/>
            <person name="Wilken P.M."/>
            <person name="An Z."/>
            <person name="de Beer Z.W."/>
            <person name="De Vos L."/>
            <person name="Chen L."/>
            <person name="Duong T.A."/>
            <person name="Gao Y."/>
            <person name="Hammerbacher A."/>
            <person name="Kikkert J.R."/>
            <person name="Li Y."/>
            <person name="Li H."/>
            <person name="Li K."/>
            <person name="Li Q."/>
            <person name="Liu X."/>
            <person name="Ma X."/>
            <person name="Naidoo K."/>
            <person name="Pethybridge S.J."/>
            <person name="Sun J."/>
            <person name="Steenkamp E.T."/>
            <person name="van der Nest M.A."/>
            <person name="van Wyk S."/>
            <person name="Wingfield M.J."/>
            <person name="Xiong C."/>
            <person name="Yue Q."/>
            <person name="Zhang X."/>
        </authorList>
    </citation>
    <scope>NUCLEOTIDE SEQUENCE [LARGE SCALE GENOMIC DNA]</scope>
    <source>
        <strain evidence="5 6">BP6252</strain>
    </source>
</reference>
<dbReference type="Pfam" id="PF00534">
    <property type="entry name" value="Glycos_transf_1"/>
    <property type="match status" value="1"/>
</dbReference>
<feature type="domain" description="Glycosyltransferase subfamily 4-like N-terminal" evidence="4">
    <location>
        <begin position="38"/>
        <end position="227"/>
    </location>
</feature>
<name>A0A3D8R5K3_9HELO</name>
<dbReference type="InterPro" id="IPR028098">
    <property type="entry name" value="Glyco_trans_4-like_N"/>
</dbReference>
<accession>A0A3D8R5K3</accession>
<keyword evidence="1" id="KW-0328">Glycosyltransferase</keyword>
<evidence type="ECO:0000313" key="6">
    <source>
        <dbReference type="Proteomes" id="UP000256645"/>
    </source>
</evidence>
<dbReference type="GO" id="GO:0016757">
    <property type="term" value="F:glycosyltransferase activity"/>
    <property type="evidence" value="ECO:0007669"/>
    <property type="project" value="UniProtKB-KW"/>
</dbReference>
<feature type="compositionally biased region" description="Basic and acidic residues" evidence="2">
    <location>
        <begin position="519"/>
        <end position="535"/>
    </location>
</feature>
<feature type="domain" description="Glycosyl transferase family 1" evidence="3">
    <location>
        <begin position="237"/>
        <end position="403"/>
    </location>
</feature>
<dbReference type="InterPro" id="IPR001296">
    <property type="entry name" value="Glyco_trans_1"/>
</dbReference>
<proteinExistence type="predicted"/>
<dbReference type="OrthoDB" id="512920at2759"/>
<keyword evidence="6" id="KW-1185">Reference proteome</keyword>
<evidence type="ECO:0000256" key="2">
    <source>
        <dbReference type="SAM" id="MobiDB-lite"/>
    </source>
</evidence>
<comment type="caution">
    <text evidence="5">The sequence shown here is derived from an EMBL/GenBank/DDBJ whole genome shotgun (WGS) entry which is preliminary data.</text>
</comment>
<evidence type="ECO:0000313" key="5">
    <source>
        <dbReference type="EMBL" id="RDW69319.1"/>
    </source>
</evidence>
<sequence length="535" mass="58875">MAQTPSQGSDAVGKSSLEFPCALKGKRVLLATESFGPVNGVSRTTLNLVQYLRANGVNVAVVAPEISSSTGSATHQISPDTRGSQEIEVRLRGYPLPYNPELSVVYPVRLSKLYARTFNAPPDLIYLASPASLGFQILLQLRQQQKSSMVPVLLNFQTDLSGYCEILFPAPLDAFAVWVFRSVQGYLFRHPSVKTVFYPSLFVRRYLEKAGIQSSKMMNLRRGVNCEVFNPSKRVEETRKRLAPNGELILLSVSRLAPEKGFEFLAEVTKSLEQKGFPFKLVVVGGNRNPAVVQEIHDLFAPLKQGAVEFAGFLKGEELAKAYAAADLFLHCSITETFGLVVLESMASGVPVIARDEGGPSEIVIDQESGYLVAPDALDTFVDKVVLLGSDSQLRERMARESRRLAEEATWEKINNRVAWKLAEALNTREAPSESTPNFSVPLYSWLLLSKELRRCYLGSLDRLGDYMVDGAGIAADSDAYSTPSRGCSWRVIVIDVLFNGTLHAKPMNNGASDYDQMSDVKQKTEDRISSEIGG</sequence>
<dbReference type="Pfam" id="PF13439">
    <property type="entry name" value="Glyco_transf_4"/>
    <property type="match status" value="1"/>
</dbReference>
<dbReference type="SUPFAM" id="SSF53756">
    <property type="entry name" value="UDP-Glycosyltransferase/glycogen phosphorylase"/>
    <property type="match status" value="1"/>
</dbReference>
<keyword evidence="1" id="KW-0808">Transferase</keyword>
<dbReference type="CDD" id="cd03814">
    <property type="entry name" value="GT4-like"/>
    <property type="match status" value="1"/>
</dbReference>
<feature type="region of interest" description="Disordered" evidence="2">
    <location>
        <begin position="510"/>
        <end position="535"/>
    </location>
</feature>
<protein>
    <recommendedName>
        <fullName evidence="7">Glycosyltransferase family 4 protein</fullName>
    </recommendedName>
</protein>
<dbReference type="PANTHER" id="PTHR45947:SF3">
    <property type="entry name" value="SULFOQUINOVOSYL TRANSFERASE SQD2"/>
    <property type="match status" value="1"/>
</dbReference>
<dbReference type="InterPro" id="IPR050194">
    <property type="entry name" value="Glycosyltransferase_grp1"/>
</dbReference>
<dbReference type="Proteomes" id="UP000256645">
    <property type="component" value="Unassembled WGS sequence"/>
</dbReference>
<evidence type="ECO:0008006" key="7">
    <source>
        <dbReference type="Google" id="ProtNLM"/>
    </source>
</evidence>
<evidence type="ECO:0000259" key="4">
    <source>
        <dbReference type="Pfam" id="PF13439"/>
    </source>
</evidence>